<sequence>MDEASLGFGAFGVPAPLAQPQGIACTGNQGGNELPATSSFGAMDHFNATVKDGKLVKTRRGLQVSRQRFNGLSFVNASPRDTTAGPGPSGATGALSSSQQEIKFVEEGSESQSEGSYRKDAAHSESSGGAQGSRRRRRATRRGKSPVTSGAGTPSRPSPTPFEERSFQIGQPAESQDILHIDPTLDSSATGTTGDAASDPESPLSDEDRALFSRYFDCTPRNMYPDESILAYNPSREPDFYSMVTGDRAAQHCVLMCGSIAVAVDTQTEPKDLAYHISKICAILNRKLNQQHAADAVTLHCIAKLACVGCYVGRLDHWQLHMSGLQKVLDLNGGMAGLPPWLLAEMYKADLRGAVALVSSPYLSFTRQYSPISDVVPPEQSVSPADSPTPSSSNPTHSPKNGKPSRTRSSPSLGLSATIPPLLTSTQPSSPTRAATSPTTASSPPSPSPQPKTAATTRSNPPCA</sequence>
<feature type="compositionally biased region" description="Polar residues" evidence="1">
    <location>
        <begin position="185"/>
        <end position="195"/>
    </location>
</feature>
<accession>A0AAE0HFL9</accession>
<name>A0AAE0HFL9_9PEZI</name>
<dbReference type="GeneID" id="87837543"/>
<protein>
    <submittedName>
        <fullName evidence="2">Uncharacterized protein</fullName>
    </submittedName>
</protein>
<keyword evidence="3" id="KW-1185">Reference proteome</keyword>
<feature type="compositionally biased region" description="Low complexity" evidence="1">
    <location>
        <begin position="418"/>
        <end position="443"/>
    </location>
</feature>
<feature type="compositionally biased region" description="Low complexity" evidence="1">
    <location>
        <begin position="381"/>
        <end position="399"/>
    </location>
</feature>
<dbReference type="AlphaFoldDB" id="A0AAE0HFL9"/>
<comment type="caution">
    <text evidence="2">The sequence shown here is derived from an EMBL/GenBank/DDBJ whole genome shotgun (WGS) entry which is preliminary data.</text>
</comment>
<feature type="compositionally biased region" description="Basic residues" evidence="1">
    <location>
        <begin position="133"/>
        <end position="144"/>
    </location>
</feature>
<organism evidence="2 3">
    <name type="scientific">Chaetomium fimeti</name>
    <dbReference type="NCBI Taxonomy" id="1854472"/>
    <lineage>
        <taxon>Eukaryota</taxon>
        <taxon>Fungi</taxon>
        <taxon>Dikarya</taxon>
        <taxon>Ascomycota</taxon>
        <taxon>Pezizomycotina</taxon>
        <taxon>Sordariomycetes</taxon>
        <taxon>Sordariomycetidae</taxon>
        <taxon>Sordariales</taxon>
        <taxon>Chaetomiaceae</taxon>
        <taxon>Chaetomium</taxon>
    </lineage>
</organism>
<feature type="region of interest" description="Disordered" evidence="1">
    <location>
        <begin position="183"/>
        <end position="206"/>
    </location>
</feature>
<feature type="region of interest" description="Disordered" evidence="1">
    <location>
        <begin position="375"/>
        <end position="464"/>
    </location>
</feature>
<dbReference type="EMBL" id="JAUEPN010000004">
    <property type="protein sequence ID" value="KAK3295525.1"/>
    <property type="molecule type" value="Genomic_DNA"/>
</dbReference>
<proteinExistence type="predicted"/>
<gene>
    <name evidence="2" type="ORF">B0H64DRAFT_323126</name>
</gene>
<dbReference type="RefSeq" id="XP_062659039.1">
    <property type="nucleotide sequence ID" value="XM_062800595.1"/>
</dbReference>
<dbReference type="PANTHER" id="PTHR37540">
    <property type="entry name" value="TRANSCRIPTION FACTOR (ACR-2), PUTATIVE-RELATED-RELATED"/>
    <property type="match status" value="1"/>
</dbReference>
<feature type="compositionally biased region" description="Low complexity" evidence="1">
    <location>
        <begin position="82"/>
        <end position="98"/>
    </location>
</feature>
<evidence type="ECO:0000313" key="2">
    <source>
        <dbReference type="EMBL" id="KAK3295525.1"/>
    </source>
</evidence>
<dbReference type="Proteomes" id="UP001278766">
    <property type="component" value="Unassembled WGS sequence"/>
</dbReference>
<reference evidence="2" key="2">
    <citation type="submission" date="2023-06" db="EMBL/GenBank/DDBJ databases">
        <authorList>
            <consortium name="Lawrence Berkeley National Laboratory"/>
            <person name="Haridas S."/>
            <person name="Hensen N."/>
            <person name="Bonometti L."/>
            <person name="Westerberg I."/>
            <person name="Brannstrom I.O."/>
            <person name="Guillou S."/>
            <person name="Cros-Aarteil S."/>
            <person name="Calhoun S."/>
            <person name="Kuo A."/>
            <person name="Mondo S."/>
            <person name="Pangilinan J."/>
            <person name="Riley R."/>
            <person name="Labutti K."/>
            <person name="Andreopoulos B."/>
            <person name="Lipzen A."/>
            <person name="Chen C."/>
            <person name="Yanf M."/>
            <person name="Daum C."/>
            <person name="Ng V."/>
            <person name="Clum A."/>
            <person name="Steindorff A."/>
            <person name="Ohm R."/>
            <person name="Martin F."/>
            <person name="Silar P."/>
            <person name="Natvig D."/>
            <person name="Lalanne C."/>
            <person name="Gautier V."/>
            <person name="Ament-Velasquez S.L."/>
            <person name="Kruys A."/>
            <person name="Hutchinson M.I."/>
            <person name="Powell A.J."/>
            <person name="Barry K."/>
            <person name="Miller A.N."/>
            <person name="Grigoriev I.V."/>
            <person name="Debuchy R."/>
            <person name="Gladieux P."/>
            <person name="Thoren M.H."/>
            <person name="Johannesson H."/>
        </authorList>
    </citation>
    <scope>NUCLEOTIDE SEQUENCE</scope>
    <source>
        <strain evidence="2">CBS 168.71</strain>
    </source>
</reference>
<feature type="region of interest" description="Disordered" evidence="1">
    <location>
        <begin position="73"/>
        <end position="167"/>
    </location>
</feature>
<evidence type="ECO:0000313" key="3">
    <source>
        <dbReference type="Proteomes" id="UP001278766"/>
    </source>
</evidence>
<evidence type="ECO:0000256" key="1">
    <source>
        <dbReference type="SAM" id="MobiDB-lite"/>
    </source>
</evidence>
<reference evidence="2" key="1">
    <citation type="journal article" date="2023" name="Mol. Phylogenet. Evol.">
        <title>Genome-scale phylogeny and comparative genomics of the fungal order Sordariales.</title>
        <authorList>
            <person name="Hensen N."/>
            <person name="Bonometti L."/>
            <person name="Westerberg I."/>
            <person name="Brannstrom I.O."/>
            <person name="Guillou S."/>
            <person name="Cros-Aarteil S."/>
            <person name="Calhoun S."/>
            <person name="Haridas S."/>
            <person name="Kuo A."/>
            <person name="Mondo S."/>
            <person name="Pangilinan J."/>
            <person name="Riley R."/>
            <person name="LaButti K."/>
            <person name="Andreopoulos B."/>
            <person name="Lipzen A."/>
            <person name="Chen C."/>
            <person name="Yan M."/>
            <person name="Daum C."/>
            <person name="Ng V."/>
            <person name="Clum A."/>
            <person name="Steindorff A."/>
            <person name="Ohm R.A."/>
            <person name="Martin F."/>
            <person name="Silar P."/>
            <person name="Natvig D.O."/>
            <person name="Lalanne C."/>
            <person name="Gautier V."/>
            <person name="Ament-Velasquez S.L."/>
            <person name="Kruys A."/>
            <person name="Hutchinson M.I."/>
            <person name="Powell A.J."/>
            <person name="Barry K."/>
            <person name="Miller A.N."/>
            <person name="Grigoriev I.V."/>
            <person name="Debuchy R."/>
            <person name="Gladieux P."/>
            <person name="Hiltunen Thoren M."/>
            <person name="Johannesson H."/>
        </authorList>
    </citation>
    <scope>NUCLEOTIDE SEQUENCE</scope>
    <source>
        <strain evidence="2">CBS 168.71</strain>
    </source>
</reference>
<dbReference type="PANTHER" id="PTHR37540:SF10">
    <property type="entry name" value="SIGMA-70 REGION 2 FAMILY PROTEIN"/>
    <property type="match status" value="1"/>
</dbReference>